<dbReference type="AlphaFoldDB" id="A0A9P8J5L1"/>
<feature type="non-terminal residue" evidence="2">
    <location>
        <position position="202"/>
    </location>
</feature>
<proteinExistence type="predicted"/>
<sequence length="202" mass="22398">MHYSCSILALLTLLLVSQVQAQIEHSDTNLTLTFTALDAHIWGNHSPSFSMWERPKPPYQTCFNLADVLGNVSSAWDYIIENAAYYNPKGNFTSFTYKQLNGTDPEIGKTASRLVKIWPLEDCRESDGLPWYGFSCQDNGPAFGIPGGIKIFSIMDRAAPNNEDQDHCWTWARDGRSAASTNFKGCFAAMTAAVLSAVILVF</sequence>
<feature type="chain" id="PRO_5040314991" description="SSCRP protein" evidence="1">
    <location>
        <begin position="22"/>
        <end position="202"/>
    </location>
</feature>
<dbReference type="EMBL" id="JAHFXF010000546">
    <property type="protein sequence ID" value="KAG9685876.1"/>
    <property type="molecule type" value="Genomic_DNA"/>
</dbReference>
<evidence type="ECO:0000313" key="3">
    <source>
        <dbReference type="Proteomes" id="UP000779574"/>
    </source>
</evidence>
<name>A0A9P8J5L1_AURME</name>
<comment type="caution">
    <text evidence="2">The sequence shown here is derived from an EMBL/GenBank/DDBJ whole genome shotgun (WGS) entry which is preliminary data.</text>
</comment>
<dbReference type="OrthoDB" id="3903652at2759"/>
<evidence type="ECO:0008006" key="4">
    <source>
        <dbReference type="Google" id="ProtNLM"/>
    </source>
</evidence>
<organism evidence="2 3">
    <name type="scientific">Aureobasidium melanogenum</name>
    <name type="common">Aureobasidium pullulans var. melanogenum</name>
    <dbReference type="NCBI Taxonomy" id="46634"/>
    <lineage>
        <taxon>Eukaryota</taxon>
        <taxon>Fungi</taxon>
        <taxon>Dikarya</taxon>
        <taxon>Ascomycota</taxon>
        <taxon>Pezizomycotina</taxon>
        <taxon>Dothideomycetes</taxon>
        <taxon>Dothideomycetidae</taxon>
        <taxon>Dothideales</taxon>
        <taxon>Saccotheciaceae</taxon>
        <taxon>Aureobasidium</taxon>
    </lineage>
</organism>
<evidence type="ECO:0000256" key="1">
    <source>
        <dbReference type="SAM" id="SignalP"/>
    </source>
</evidence>
<protein>
    <recommendedName>
        <fullName evidence="4">SSCRP protein</fullName>
    </recommendedName>
</protein>
<gene>
    <name evidence="2" type="ORF">KCU76_g11404</name>
</gene>
<dbReference type="Proteomes" id="UP000779574">
    <property type="component" value="Unassembled WGS sequence"/>
</dbReference>
<reference evidence="2" key="1">
    <citation type="journal article" date="2021" name="J Fungi (Basel)">
        <title>Virulence traits and population genomics of the black yeast Aureobasidium melanogenum.</title>
        <authorList>
            <person name="Cernosa A."/>
            <person name="Sun X."/>
            <person name="Gostincar C."/>
            <person name="Fang C."/>
            <person name="Gunde-Cimerman N."/>
            <person name="Song Z."/>
        </authorList>
    </citation>
    <scope>NUCLEOTIDE SEQUENCE</scope>
    <source>
        <strain evidence="2">EXF-9911</strain>
    </source>
</reference>
<evidence type="ECO:0000313" key="2">
    <source>
        <dbReference type="EMBL" id="KAG9685876.1"/>
    </source>
</evidence>
<keyword evidence="1" id="KW-0732">Signal</keyword>
<feature type="signal peptide" evidence="1">
    <location>
        <begin position="1"/>
        <end position="21"/>
    </location>
</feature>
<accession>A0A9P8J5L1</accession>
<reference evidence="2" key="2">
    <citation type="submission" date="2021-08" db="EMBL/GenBank/DDBJ databases">
        <authorList>
            <person name="Gostincar C."/>
            <person name="Sun X."/>
            <person name="Song Z."/>
            <person name="Gunde-Cimerman N."/>
        </authorList>
    </citation>
    <scope>NUCLEOTIDE SEQUENCE</scope>
    <source>
        <strain evidence="2">EXF-9911</strain>
    </source>
</reference>